<organism evidence="2 3">
    <name type="scientific">Agrobacterium tumefaciens</name>
    <dbReference type="NCBI Taxonomy" id="358"/>
    <lineage>
        <taxon>Bacteria</taxon>
        <taxon>Pseudomonadati</taxon>
        <taxon>Pseudomonadota</taxon>
        <taxon>Alphaproteobacteria</taxon>
        <taxon>Hyphomicrobiales</taxon>
        <taxon>Rhizobiaceae</taxon>
        <taxon>Rhizobium/Agrobacterium group</taxon>
        <taxon>Agrobacterium</taxon>
        <taxon>Agrobacterium tumefaciens complex</taxon>
    </lineage>
</organism>
<dbReference type="EMBL" id="JXQV01000035">
    <property type="protein sequence ID" value="KIP98353.1"/>
    <property type="molecule type" value="Genomic_DNA"/>
</dbReference>
<dbReference type="SUPFAM" id="SSF142921">
    <property type="entry name" value="WGR domain-like"/>
    <property type="match status" value="1"/>
</dbReference>
<dbReference type="Gene3D" id="2.20.140.10">
    <property type="entry name" value="WGR domain"/>
    <property type="match status" value="1"/>
</dbReference>
<evidence type="ECO:0000259" key="1">
    <source>
        <dbReference type="PROSITE" id="PS51977"/>
    </source>
</evidence>
<dbReference type="PROSITE" id="PS51977">
    <property type="entry name" value="WGR"/>
    <property type="match status" value="1"/>
</dbReference>
<reference evidence="2 3" key="1">
    <citation type="submission" date="2014-12" db="EMBL/GenBank/DDBJ databases">
        <title>16Stimator: statistical estimation of ribosomal gene copy numbers from draft genome assemblies.</title>
        <authorList>
            <person name="Perisin M.A."/>
            <person name="Vetter M."/>
            <person name="Gilbert J.A."/>
            <person name="Bergelson J."/>
        </authorList>
    </citation>
    <scope>NUCLEOTIDE SEQUENCE [LARGE SCALE GENOMIC DNA]</scope>
    <source>
        <strain evidence="2 3">MEJ076</strain>
    </source>
</reference>
<evidence type="ECO:0000313" key="2">
    <source>
        <dbReference type="EMBL" id="KIP98353.1"/>
    </source>
</evidence>
<dbReference type="InterPro" id="IPR008893">
    <property type="entry name" value="WGR_domain"/>
</dbReference>
<feature type="domain" description="WGR" evidence="1">
    <location>
        <begin position="1"/>
        <end position="88"/>
    </location>
</feature>
<evidence type="ECO:0000313" key="3">
    <source>
        <dbReference type="Proteomes" id="UP000035017"/>
    </source>
</evidence>
<protein>
    <recommendedName>
        <fullName evidence="1">WGR domain-containing protein</fullName>
    </recommendedName>
</protein>
<gene>
    <name evidence="2" type="ORF">RU07_22075</name>
</gene>
<dbReference type="Pfam" id="PF05406">
    <property type="entry name" value="WGR"/>
    <property type="match status" value="1"/>
</dbReference>
<accession>A0A0D0KMZ7</accession>
<proteinExistence type="predicted"/>
<sequence>MSTQPNSVYIERIDAPRNMARYYVLDMTSTLFGDVCLTRTWGRIGCRGQSKTQLFAGQEDALIVFLDILRQKTIRGYQAPALLNGLVR</sequence>
<dbReference type="AlphaFoldDB" id="A0A0D0KMZ7"/>
<dbReference type="InterPro" id="IPR049809">
    <property type="entry name" value="YehF/YfeS-like_WGR"/>
</dbReference>
<dbReference type="SMART" id="SM00773">
    <property type="entry name" value="WGR"/>
    <property type="match status" value="1"/>
</dbReference>
<dbReference type="InterPro" id="IPR036930">
    <property type="entry name" value="WGR_dom_sf"/>
</dbReference>
<comment type="caution">
    <text evidence="2">The sequence shown here is derived from an EMBL/GenBank/DDBJ whole genome shotgun (WGS) entry which is preliminary data.</text>
</comment>
<dbReference type="Proteomes" id="UP000035017">
    <property type="component" value="Unassembled WGS sequence"/>
</dbReference>
<name>A0A0D0KMZ7_AGRTU</name>
<dbReference type="CDD" id="cd07996">
    <property type="entry name" value="WGR_MMR_like"/>
    <property type="match status" value="1"/>
</dbReference>
<dbReference type="OrthoDB" id="5801306at2"/>